<proteinExistence type="predicted"/>
<dbReference type="EMBL" id="LAZR01053006">
    <property type="protein sequence ID" value="KKK81703.1"/>
    <property type="molecule type" value="Genomic_DNA"/>
</dbReference>
<gene>
    <name evidence="2" type="ORF">LCGC14_2810790</name>
</gene>
<accession>A0A0F8YJW1</accession>
<feature type="compositionally biased region" description="Basic and acidic residues" evidence="1">
    <location>
        <begin position="14"/>
        <end position="23"/>
    </location>
</feature>
<organism evidence="2">
    <name type="scientific">marine sediment metagenome</name>
    <dbReference type="NCBI Taxonomy" id="412755"/>
    <lineage>
        <taxon>unclassified sequences</taxon>
        <taxon>metagenomes</taxon>
        <taxon>ecological metagenomes</taxon>
    </lineage>
</organism>
<sequence length="132" mass="14791">MDRITKSVVGKGEPAPDHAPMTDKTMREKIAKMEQVVIAAMTCHGQYQVEDAGEHATEIVKAFLAIPEIKEGLELREKDKSGKLVELAEDQCPRLKRASHYQHGAHHIQRAAYEDAVEDMKEAGFRRVKVKG</sequence>
<name>A0A0F8YJW1_9ZZZZ</name>
<dbReference type="AlphaFoldDB" id="A0A0F8YJW1"/>
<protein>
    <submittedName>
        <fullName evidence="2">Uncharacterized protein</fullName>
    </submittedName>
</protein>
<comment type="caution">
    <text evidence="2">The sequence shown here is derived from an EMBL/GenBank/DDBJ whole genome shotgun (WGS) entry which is preliminary data.</text>
</comment>
<evidence type="ECO:0000256" key="1">
    <source>
        <dbReference type="SAM" id="MobiDB-lite"/>
    </source>
</evidence>
<feature type="region of interest" description="Disordered" evidence="1">
    <location>
        <begin position="1"/>
        <end position="23"/>
    </location>
</feature>
<evidence type="ECO:0000313" key="2">
    <source>
        <dbReference type="EMBL" id="KKK81703.1"/>
    </source>
</evidence>
<reference evidence="2" key="1">
    <citation type="journal article" date="2015" name="Nature">
        <title>Complex archaea that bridge the gap between prokaryotes and eukaryotes.</title>
        <authorList>
            <person name="Spang A."/>
            <person name="Saw J.H."/>
            <person name="Jorgensen S.L."/>
            <person name="Zaremba-Niedzwiedzka K."/>
            <person name="Martijn J."/>
            <person name="Lind A.E."/>
            <person name="van Eijk R."/>
            <person name="Schleper C."/>
            <person name="Guy L."/>
            <person name="Ettema T.J."/>
        </authorList>
    </citation>
    <scope>NUCLEOTIDE SEQUENCE</scope>
</reference>